<dbReference type="EnsemblPlants" id="AVESA.00010b.r2.1DG0172390.1">
    <property type="protein sequence ID" value="AVESA.00010b.r2.1DG0172390.1.CDS.1"/>
    <property type="gene ID" value="AVESA.00010b.r2.1DG0172390"/>
</dbReference>
<dbReference type="Proteomes" id="UP001732700">
    <property type="component" value="Chromosome 1D"/>
</dbReference>
<sequence length="153" mass="16977">MKPILIFLLLQFLTISLPCTAKNVTQPVYDTEGSILNSKKNYYILPAKHASGGGLRAMPTGLRCLHFVFQERNGTLLGTTMRFTPPLPRNPSASEPIFLSSDIWIEFHDFDSFCSDMLDCHLTAQTPEIPQPLSGRLLHVAAGNEDGVWGFPD</sequence>
<name>A0ACD5U328_AVESA</name>
<evidence type="ECO:0000313" key="2">
    <source>
        <dbReference type="Proteomes" id="UP001732700"/>
    </source>
</evidence>
<reference evidence="1" key="2">
    <citation type="submission" date="2025-09" db="UniProtKB">
        <authorList>
            <consortium name="EnsemblPlants"/>
        </authorList>
    </citation>
    <scope>IDENTIFICATION</scope>
</reference>
<keyword evidence="2" id="KW-1185">Reference proteome</keyword>
<organism evidence="1 2">
    <name type="scientific">Avena sativa</name>
    <name type="common">Oat</name>
    <dbReference type="NCBI Taxonomy" id="4498"/>
    <lineage>
        <taxon>Eukaryota</taxon>
        <taxon>Viridiplantae</taxon>
        <taxon>Streptophyta</taxon>
        <taxon>Embryophyta</taxon>
        <taxon>Tracheophyta</taxon>
        <taxon>Spermatophyta</taxon>
        <taxon>Magnoliopsida</taxon>
        <taxon>Liliopsida</taxon>
        <taxon>Poales</taxon>
        <taxon>Poaceae</taxon>
        <taxon>BOP clade</taxon>
        <taxon>Pooideae</taxon>
        <taxon>Poodae</taxon>
        <taxon>Poeae</taxon>
        <taxon>Poeae Chloroplast Group 1 (Aveneae type)</taxon>
        <taxon>Aveninae</taxon>
        <taxon>Avena</taxon>
    </lineage>
</organism>
<evidence type="ECO:0000313" key="1">
    <source>
        <dbReference type="EnsemblPlants" id="AVESA.00010b.r2.1DG0172390.1.CDS.1"/>
    </source>
</evidence>
<proteinExistence type="predicted"/>
<protein>
    <submittedName>
        <fullName evidence="1">Uncharacterized protein</fullName>
    </submittedName>
</protein>
<accession>A0ACD5U328</accession>
<reference evidence="1" key="1">
    <citation type="submission" date="2021-05" db="EMBL/GenBank/DDBJ databases">
        <authorList>
            <person name="Scholz U."/>
            <person name="Mascher M."/>
            <person name="Fiebig A."/>
        </authorList>
    </citation>
    <scope>NUCLEOTIDE SEQUENCE [LARGE SCALE GENOMIC DNA]</scope>
</reference>